<dbReference type="EMBL" id="PYNS01000021">
    <property type="protein sequence ID" value="PSV09200.1"/>
    <property type="molecule type" value="Genomic_DNA"/>
</dbReference>
<evidence type="ECO:0000256" key="1">
    <source>
        <dbReference type="SAM" id="Phobius"/>
    </source>
</evidence>
<keyword evidence="1" id="KW-0472">Membrane</keyword>
<name>A0A2T3KS79_PHOLD</name>
<comment type="caution">
    <text evidence="2">The sequence shown here is derived from an EMBL/GenBank/DDBJ whole genome shotgun (WGS) entry which is preliminary data.</text>
</comment>
<organism evidence="2 3">
    <name type="scientific">Photobacterium leiognathi subsp. mandapamensis</name>
    <name type="common">Photobacterium mandapamensis</name>
    <dbReference type="NCBI Taxonomy" id="48408"/>
    <lineage>
        <taxon>Bacteria</taxon>
        <taxon>Pseudomonadati</taxon>
        <taxon>Pseudomonadota</taxon>
        <taxon>Gammaproteobacteria</taxon>
        <taxon>Vibrionales</taxon>
        <taxon>Vibrionaceae</taxon>
        <taxon>Photobacterium</taxon>
    </lineage>
</organism>
<dbReference type="InterPro" id="IPR016032">
    <property type="entry name" value="Sig_transdc_resp-reg_C-effctor"/>
</dbReference>
<dbReference type="AlphaFoldDB" id="A0A2T3KS79"/>
<evidence type="ECO:0000313" key="3">
    <source>
        <dbReference type="Proteomes" id="UP000240530"/>
    </source>
</evidence>
<accession>A0A2T3KS79</accession>
<keyword evidence="1" id="KW-0812">Transmembrane</keyword>
<protein>
    <submittedName>
        <fullName evidence="2">Uncharacterized protein</fullName>
    </submittedName>
</protein>
<evidence type="ECO:0000313" key="2">
    <source>
        <dbReference type="EMBL" id="PSV09200.1"/>
    </source>
</evidence>
<dbReference type="SUPFAM" id="SSF46894">
    <property type="entry name" value="C-terminal effector domain of the bipartite response regulators"/>
    <property type="match status" value="1"/>
</dbReference>
<gene>
    <name evidence="2" type="ORF">C0W93_16135</name>
</gene>
<feature type="transmembrane region" description="Helical" evidence="1">
    <location>
        <begin position="112"/>
        <end position="129"/>
    </location>
</feature>
<reference evidence="2 3" key="1">
    <citation type="submission" date="2018-03" db="EMBL/GenBank/DDBJ databases">
        <title>Whole genome sequencing of Histamine producing bacteria.</title>
        <authorList>
            <person name="Butler K."/>
        </authorList>
    </citation>
    <scope>NUCLEOTIDE SEQUENCE [LARGE SCALE GENOMIC DNA]</scope>
    <source>
        <strain evidence="2 3">Res.4.1</strain>
    </source>
</reference>
<dbReference type="GO" id="GO:0006355">
    <property type="term" value="P:regulation of DNA-templated transcription"/>
    <property type="evidence" value="ECO:0007669"/>
    <property type="project" value="InterPro"/>
</dbReference>
<dbReference type="RefSeq" id="WP_107185717.1">
    <property type="nucleotide sequence ID" value="NZ_JAWQGC010000001.1"/>
</dbReference>
<dbReference type="Proteomes" id="UP000240530">
    <property type="component" value="Unassembled WGS sequence"/>
</dbReference>
<dbReference type="GO" id="GO:0003677">
    <property type="term" value="F:DNA binding"/>
    <property type="evidence" value="ECO:0007669"/>
    <property type="project" value="InterPro"/>
</dbReference>
<sequence length="224" mass="25896">MVKYQIGRATFYPALNLINIDQQDITLDFNDVIILCYLLNNTNSFTSISRVKDACFPHDAHAEDIIHHSINNLKALINNVKNSTTLLFSIWDVIYFKAAKTDNGDALLLKRFLVLSSLALFIASILLLIKSPEREYLDNHLSSYYMENKGNKITIINNTNNVFPAYLIKKLTLLNEQVKVFYFENDNNITFSVFRDNNINNKSHIIDKGDQKNLYRELDRVLKI</sequence>
<keyword evidence="1" id="KW-1133">Transmembrane helix</keyword>
<proteinExistence type="predicted"/>